<keyword evidence="3" id="KW-1185">Reference proteome</keyword>
<dbReference type="RefSeq" id="WP_066318756.1">
    <property type="nucleotide sequence ID" value="NZ_LQRT01000046.1"/>
</dbReference>
<keyword evidence="1" id="KW-0812">Transmembrane</keyword>
<evidence type="ECO:0000313" key="3">
    <source>
        <dbReference type="Proteomes" id="UP000076715"/>
    </source>
</evidence>
<dbReference type="STRING" id="1642818.AWE51_14980"/>
<dbReference type="EMBL" id="LQRT01000046">
    <property type="protein sequence ID" value="KZS38882.1"/>
    <property type="molecule type" value="Genomic_DNA"/>
</dbReference>
<accession>A0A162Y1M3</accession>
<gene>
    <name evidence="2" type="ORF">AWE51_14980</name>
</gene>
<sequence>MKRNKNRHVYQKKRVSIPVLIIGFLIVARLLLPYYVKKYVNNVLENIPGYYGHVDDIEIALLRGAYVIDGLYLNKVDAGTQVPFLLFEKTDISIEWKSLLHGKIVSEIIMTSPKLTYIFEDQEKDNLKRTQLNDWTNALTSLAPIEINHLKIKNGKIAFLQLTADPNIDLHFNQVNLQADNLRNIVRPDQELPSVLKASAVSIGQGHVRLEGKMDLVKTIPDIDMSFSLENAKVKSLNDFTNHYVGIDFKEGKYNIYSEVAIANGFLKGYVKPMFVDVKLIGKEDSFLDTLWEGFVGFFKFIVKNHKNNTLATKIPLKGDLKKVEGDIWMTILSIFENAWFKAFKEMTDDSIDFKDAQKAARKAVK</sequence>
<dbReference type="OrthoDB" id="9771783at2"/>
<dbReference type="AlphaFoldDB" id="A0A162Y1M3"/>
<feature type="transmembrane region" description="Helical" evidence="1">
    <location>
        <begin position="15"/>
        <end position="36"/>
    </location>
</feature>
<evidence type="ECO:0008006" key="4">
    <source>
        <dbReference type="Google" id="ProtNLM"/>
    </source>
</evidence>
<proteinExistence type="predicted"/>
<evidence type="ECO:0000313" key="2">
    <source>
        <dbReference type="EMBL" id="KZS38882.1"/>
    </source>
</evidence>
<keyword evidence="1" id="KW-1133">Transmembrane helix</keyword>
<keyword evidence="1" id="KW-0472">Membrane</keyword>
<dbReference type="InterPro" id="IPR008023">
    <property type="entry name" value="DUF748"/>
</dbReference>
<reference evidence="2 3" key="1">
    <citation type="submission" date="2016-01" db="EMBL/GenBank/DDBJ databases">
        <title>The draft genome sequence of Aquimarina sp. RZW4-3-2.</title>
        <authorList>
            <person name="Wang Y."/>
        </authorList>
    </citation>
    <scope>NUCLEOTIDE SEQUENCE [LARGE SCALE GENOMIC DNA]</scope>
    <source>
        <strain evidence="2 3">RZW4-3-2</strain>
    </source>
</reference>
<dbReference type="Pfam" id="PF05359">
    <property type="entry name" value="DUF748"/>
    <property type="match status" value="1"/>
</dbReference>
<name>A0A162Y1M3_9FLAO</name>
<organism evidence="2 3">
    <name type="scientific">Aquimarina aggregata</name>
    <dbReference type="NCBI Taxonomy" id="1642818"/>
    <lineage>
        <taxon>Bacteria</taxon>
        <taxon>Pseudomonadati</taxon>
        <taxon>Bacteroidota</taxon>
        <taxon>Flavobacteriia</taxon>
        <taxon>Flavobacteriales</taxon>
        <taxon>Flavobacteriaceae</taxon>
        <taxon>Aquimarina</taxon>
    </lineage>
</organism>
<comment type="caution">
    <text evidence="2">The sequence shown here is derived from an EMBL/GenBank/DDBJ whole genome shotgun (WGS) entry which is preliminary data.</text>
</comment>
<protein>
    <recommendedName>
        <fullName evidence="4">DUF748 domain-containing protein</fullName>
    </recommendedName>
</protein>
<evidence type="ECO:0000256" key="1">
    <source>
        <dbReference type="SAM" id="Phobius"/>
    </source>
</evidence>
<dbReference type="Proteomes" id="UP000076715">
    <property type="component" value="Unassembled WGS sequence"/>
</dbReference>